<evidence type="ECO:0000256" key="7">
    <source>
        <dbReference type="ARBA" id="ARBA00023078"/>
    </source>
</evidence>
<feature type="transmembrane region" description="Helical" evidence="9">
    <location>
        <begin position="241"/>
        <end position="266"/>
    </location>
</feature>
<feature type="transmembrane region" description="Helical" evidence="9">
    <location>
        <begin position="208"/>
        <end position="229"/>
    </location>
</feature>
<keyword evidence="11" id="KW-1185">Reference proteome</keyword>
<dbReference type="BioCyc" id="CSTA292563:G1353-2690-MONOMER"/>
<keyword evidence="3" id="KW-0602">Photosynthesis</keyword>
<dbReference type="GO" id="GO:0016168">
    <property type="term" value="F:chlorophyll binding"/>
    <property type="evidence" value="ECO:0007669"/>
    <property type="project" value="UniProtKB-KW"/>
</dbReference>
<gene>
    <name evidence="10" type="ordered locus">Cyast_2685</name>
</gene>
<evidence type="ECO:0000256" key="9">
    <source>
        <dbReference type="SAM" id="Phobius"/>
    </source>
</evidence>
<evidence type="ECO:0000313" key="10">
    <source>
        <dbReference type="EMBL" id="AFZ48628.1"/>
    </source>
</evidence>
<dbReference type="HOGENOM" id="CLU_028310_0_0_3"/>
<dbReference type="AlphaFoldDB" id="K9YRA6"/>
<keyword evidence="5 9" id="KW-1133">Transmembrane helix</keyword>
<dbReference type="EMBL" id="CP003940">
    <property type="protein sequence ID" value="AFZ48628.1"/>
    <property type="molecule type" value="Genomic_DNA"/>
</dbReference>
<evidence type="ECO:0000313" key="11">
    <source>
        <dbReference type="Proteomes" id="UP000010483"/>
    </source>
</evidence>
<dbReference type="eggNOG" id="ENOG502Z92X">
    <property type="taxonomic scope" value="Bacteria"/>
</dbReference>
<evidence type="ECO:0000256" key="3">
    <source>
        <dbReference type="ARBA" id="ARBA00022531"/>
    </source>
</evidence>
<evidence type="ECO:0000256" key="6">
    <source>
        <dbReference type="ARBA" id="ARBA00022991"/>
    </source>
</evidence>
<proteinExistence type="predicted"/>
<evidence type="ECO:0000256" key="8">
    <source>
        <dbReference type="ARBA" id="ARBA00023136"/>
    </source>
</evidence>
<evidence type="ECO:0000256" key="2">
    <source>
        <dbReference type="ARBA" id="ARBA00022494"/>
    </source>
</evidence>
<keyword evidence="4 9" id="KW-0812">Transmembrane</keyword>
<sequence>MQTYDNPNVKYDWWAGNARFANLSGSFIAAHVGQAALTAFWAGAFTLFEISRFDPSLPMGEQGLILLPHLATLGWGVGEGGAVIDTYPYFVIGTIHLISSAFLGAGALFHTLKAPDDLKKAEGQAKKFHFDWDDPAKLGLILGHHLLFLGFGALLLAGKAMYWGGLYDATTQTVRLVTNPTLDVMTIYGYQTHFASISSLEDLVGGHIYVGIMLIGGGVWHILVPPLKWARKVLIFSGEAILSYSLGGIALAGFVAAYFCAVNTLAYPVEFYGPVLEVKLGIVPYFADTVNLPYGENTSRAWLANAHFFLAFFFLQGHLWHAIRALGFDFRRVEKAFESLEA</sequence>
<dbReference type="SUPFAM" id="SSF161077">
    <property type="entry name" value="Photosystem II antenna protein-like"/>
    <property type="match status" value="1"/>
</dbReference>
<dbReference type="InterPro" id="IPR000932">
    <property type="entry name" value="PS_antenna-like"/>
</dbReference>
<dbReference type="PATRIC" id="fig|292563.3.peg.2803"/>
<dbReference type="GO" id="GO:0031676">
    <property type="term" value="C:plasma membrane-derived thylakoid membrane"/>
    <property type="evidence" value="ECO:0007669"/>
    <property type="project" value="UniProtKB-SubCell"/>
</dbReference>
<dbReference type="STRING" id="292563.Cyast_2685"/>
<dbReference type="Pfam" id="PF00421">
    <property type="entry name" value="PSII"/>
    <property type="match status" value="2"/>
</dbReference>
<protein>
    <submittedName>
        <fullName evidence="10">Photosystem antenna family protein</fullName>
    </submittedName>
</protein>
<organism evidence="10 11">
    <name type="scientific">Cyanobacterium stanieri (strain ATCC 29140 / PCC 7202)</name>
    <dbReference type="NCBI Taxonomy" id="292563"/>
    <lineage>
        <taxon>Bacteria</taxon>
        <taxon>Bacillati</taxon>
        <taxon>Cyanobacteriota</taxon>
        <taxon>Cyanophyceae</taxon>
        <taxon>Oscillatoriophycideae</taxon>
        <taxon>Chroococcales</taxon>
        <taxon>Geminocystaceae</taxon>
        <taxon>Cyanobacterium</taxon>
    </lineage>
</organism>
<feature type="transmembrane region" description="Helical" evidence="9">
    <location>
        <begin position="90"/>
        <end position="112"/>
    </location>
</feature>
<keyword evidence="8 9" id="KW-0472">Membrane</keyword>
<feature type="transmembrane region" description="Helical" evidence="9">
    <location>
        <begin position="302"/>
        <end position="323"/>
    </location>
</feature>
<dbReference type="NCBIfam" id="TIGR03041">
    <property type="entry name" value="PS_antenn_a_b"/>
    <property type="match status" value="1"/>
</dbReference>
<dbReference type="KEGG" id="csn:Cyast_2685"/>
<keyword evidence="7" id="KW-0793">Thylakoid</keyword>
<comment type="subcellular location">
    <subcellularLocation>
        <location evidence="1">Cellular thylakoid membrane</location>
        <topology evidence="1">Multi-pass membrane protein</topology>
    </subcellularLocation>
</comment>
<dbReference type="Proteomes" id="UP000010483">
    <property type="component" value="Chromosome"/>
</dbReference>
<keyword evidence="6" id="KW-0157">Chromophore</keyword>
<name>K9YRA6_CYASC</name>
<keyword evidence="2" id="KW-0148">Chlorophyll</keyword>
<feature type="transmembrane region" description="Helical" evidence="9">
    <location>
        <begin position="64"/>
        <end position="84"/>
    </location>
</feature>
<reference evidence="11" key="1">
    <citation type="journal article" date="2013" name="Proc. Natl. Acad. Sci. U.S.A.">
        <title>Improving the coverage of the cyanobacterial phylum using diversity-driven genome sequencing.</title>
        <authorList>
            <person name="Shih P.M."/>
            <person name="Wu D."/>
            <person name="Latifi A."/>
            <person name="Axen S.D."/>
            <person name="Fewer D.P."/>
            <person name="Talla E."/>
            <person name="Calteau A."/>
            <person name="Cai F."/>
            <person name="Tandeau de Marsac N."/>
            <person name="Rippka R."/>
            <person name="Herdman M."/>
            <person name="Sivonen K."/>
            <person name="Coursin T."/>
            <person name="Laurent T."/>
            <person name="Goodwin L."/>
            <person name="Nolan M."/>
            <person name="Davenport K.W."/>
            <person name="Han C.S."/>
            <person name="Rubin E.M."/>
            <person name="Eisen J.A."/>
            <person name="Woyke T."/>
            <person name="Gugger M."/>
            <person name="Kerfeld C.A."/>
        </authorList>
    </citation>
    <scope>NUCLEOTIDE SEQUENCE [LARGE SCALE GENOMIC DNA]</scope>
    <source>
        <strain evidence="11">ATCC 29140 / PCC 7202</strain>
    </source>
</reference>
<feature type="transmembrane region" description="Helical" evidence="9">
    <location>
        <begin position="20"/>
        <end position="43"/>
    </location>
</feature>
<evidence type="ECO:0000256" key="4">
    <source>
        <dbReference type="ARBA" id="ARBA00022692"/>
    </source>
</evidence>
<dbReference type="GO" id="GO:0009767">
    <property type="term" value="P:photosynthetic electron transport chain"/>
    <property type="evidence" value="ECO:0007669"/>
    <property type="project" value="InterPro"/>
</dbReference>
<accession>K9YRA6</accession>
<dbReference type="InterPro" id="IPR036001">
    <property type="entry name" value="PS_II_antenna-like_sf"/>
</dbReference>
<evidence type="ECO:0000256" key="5">
    <source>
        <dbReference type="ARBA" id="ARBA00022989"/>
    </source>
</evidence>
<feature type="transmembrane region" description="Helical" evidence="9">
    <location>
        <begin position="136"/>
        <end position="157"/>
    </location>
</feature>
<dbReference type="GO" id="GO:0009521">
    <property type="term" value="C:photosystem"/>
    <property type="evidence" value="ECO:0007669"/>
    <property type="project" value="InterPro"/>
</dbReference>
<evidence type="ECO:0000256" key="1">
    <source>
        <dbReference type="ARBA" id="ARBA00004636"/>
    </source>
</evidence>